<dbReference type="EMBL" id="JAJNDC010000001">
    <property type="protein sequence ID" value="MCW9712349.1"/>
    <property type="molecule type" value="Genomic_DNA"/>
</dbReference>
<dbReference type="RefSeq" id="WP_265788239.1">
    <property type="nucleotide sequence ID" value="NZ_BAABRS010000001.1"/>
</dbReference>
<comment type="caution">
    <text evidence="1">The sequence shown here is derived from an EMBL/GenBank/DDBJ whole genome shotgun (WGS) entry which is preliminary data.</text>
</comment>
<sequence length="117" mass="13844">MKERKIINDLDFEVEYRLVKKKGSQKPFKKLKPKKGAVIPKGDLGNIRLDFRVPKQKDIKTIFRNYITVFSASSIQTQTDFDIFTYHLILSELKEDWGFEGKDEDIELKDPRDDKDY</sequence>
<gene>
    <name evidence="1" type="ORF">LQ318_05455</name>
</gene>
<name>A0ABT3PWW0_9BACT</name>
<organism evidence="1 2">
    <name type="scientific">Fodinibius salicampi</name>
    <dbReference type="NCBI Taxonomy" id="1920655"/>
    <lineage>
        <taxon>Bacteria</taxon>
        <taxon>Pseudomonadati</taxon>
        <taxon>Balneolota</taxon>
        <taxon>Balneolia</taxon>
        <taxon>Balneolales</taxon>
        <taxon>Balneolaceae</taxon>
        <taxon>Fodinibius</taxon>
    </lineage>
</organism>
<keyword evidence="2" id="KW-1185">Reference proteome</keyword>
<reference evidence="1 2" key="1">
    <citation type="submission" date="2021-11" db="EMBL/GenBank/DDBJ databases">
        <title>Aliifidinibius sp. nov., a new bacterium isolated from saline soil.</title>
        <authorList>
            <person name="Galisteo C."/>
            <person name="De La Haba R."/>
            <person name="Sanchez-Porro C."/>
            <person name="Ventosa A."/>
        </authorList>
    </citation>
    <scope>NUCLEOTIDE SEQUENCE [LARGE SCALE GENOMIC DNA]</scope>
    <source>
        <strain evidence="1 2">KACC 190600</strain>
    </source>
</reference>
<evidence type="ECO:0000313" key="2">
    <source>
        <dbReference type="Proteomes" id="UP001207337"/>
    </source>
</evidence>
<accession>A0ABT3PWW0</accession>
<evidence type="ECO:0000313" key="1">
    <source>
        <dbReference type="EMBL" id="MCW9712349.1"/>
    </source>
</evidence>
<dbReference type="Proteomes" id="UP001207337">
    <property type="component" value="Unassembled WGS sequence"/>
</dbReference>
<proteinExistence type="predicted"/>
<protein>
    <submittedName>
        <fullName evidence="1">Uncharacterized protein</fullName>
    </submittedName>
</protein>